<comment type="caution">
    <text evidence="1">The sequence shown here is derived from an EMBL/GenBank/DDBJ whole genome shotgun (WGS) entry which is preliminary data.</text>
</comment>
<gene>
    <name evidence="1" type="ORF">FB390_5908</name>
</gene>
<accession>A0A543EW15</accession>
<proteinExistence type="predicted"/>
<name>A0A543EW15_9NOCA</name>
<organism evidence="1 2">
    <name type="scientific">Nocardia bhagyanarayanae</name>
    <dbReference type="NCBI Taxonomy" id="1215925"/>
    <lineage>
        <taxon>Bacteria</taxon>
        <taxon>Bacillati</taxon>
        <taxon>Actinomycetota</taxon>
        <taxon>Actinomycetes</taxon>
        <taxon>Mycobacteriales</taxon>
        <taxon>Nocardiaceae</taxon>
        <taxon>Nocardia</taxon>
    </lineage>
</organism>
<dbReference type="EMBL" id="VFPG01000002">
    <property type="protein sequence ID" value="TQM25745.1"/>
    <property type="molecule type" value="Genomic_DNA"/>
</dbReference>
<dbReference type="AlphaFoldDB" id="A0A543EW15"/>
<evidence type="ECO:0000313" key="2">
    <source>
        <dbReference type="Proteomes" id="UP000316331"/>
    </source>
</evidence>
<sequence length="118" mass="13256">MALSRLAQEFADEIAGHDWLDAPYRWDQAGHRREHDRKAAGTQTLTPEETLNLLRNVVAVTTQVLRHRDPNLDVYEFAEACGLDTRTHSGRSRDGGYVAAIRWESDGVACAPGRRRGQ</sequence>
<reference evidence="1 2" key="1">
    <citation type="submission" date="2019-06" db="EMBL/GenBank/DDBJ databases">
        <title>Sequencing the genomes of 1000 actinobacteria strains.</title>
        <authorList>
            <person name="Klenk H.-P."/>
        </authorList>
    </citation>
    <scope>NUCLEOTIDE SEQUENCE [LARGE SCALE GENOMIC DNA]</scope>
    <source>
        <strain evidence="1 2">DSM 103495</strain>
    </source>
</reference>
<protein>
    <submittedName>
        <fullName evidence="1">Uncharacterized protein</fullName>
    </submittedName>
</protein>
<dbReference type="Proteomes" id="UP000316331">
    <property type="component" value="Unassembled WGS sequence"/>
</dbReference>
<evidence type="ECO:0000313" key="1">
    <source>
        <dbReference type="EMBL" id="TQM25745.1"/>
    </source>
</evidence>
<keyword evidence="2" id="KW-1185">Reference proteome</keyword>